<dbReference type="SUPFAM" id="SSF49879">
    <property type="entry name" value="SMAD/FHA domain"/>
    <property type="match status" value="1"/>
</dbReference>
<dbReference type="SMART" id="SM00240">
    <property type="entry name" value="FHA"/>
    <property type="match status" value="1"/>
</dbReference>
<dbReference type="Gene3D" id="2.60.200.20">
    <property type="match status" value="1"/>
</dbReference>
<dbReference type="Pfam" id="PF00498">
    <property type="entry name" value="FHA"/>
    <property type="match status" value="1"/>
</dbReference>
<name>A0A0S2K2H3_9GAMM</name>
<evidence type="ECO:0000259" key="1">
    <source>
        <dbReference type="PROSITE" id="PS50006"/>
    </source>
</evidence>
<gene>
    <name evidence="2" type="ORF">PP2015_1909</name>
</gene>
<dbReference type="RefSeq" id="WP_058030071.1">
    <property type="nucleotide sequence ID" value="NZ_CP013187.1"/>
</dbReference>
<dbReference type="InterPro" id="IPR000253">
    <property type="entry name" value="FHA_dom"/>
</dbReference>
<dbReference type="Proteomes" id="UP000061457">
    <property type="component" value="Chromosome I"/>
</dbReference>
<dbReference type="AlphaFoldDB" id="A0A0S2K2H3"/>
<reference evidence="2 3" key="1">
    <citation type="submission" date="2015-11" db="EMBL/GenBank/DDBJ databases">
        <authorList>
            <person name="Zhang Y."/>
            <person name="Guo Z."/>
        </authorList>
    </citation>
    <scope>NUCLEOTIDE SEQUENCE [LARGE SCALE GENOMIC DNA]</scope>
    <source>
        <strain evidence="2 3">KCTC 12086</strain>
    </source>
</reference>
<evidence type="ECO:0000313" key="3">
    <source>
        <dbReference type="Proteomes" id="UP000061457"/>
    </source>
</evidence>
<dbReference type="STRING" id="161398.PP2015_1909"/>
<dbReference type="PROSITE" id="PS50006">
    <property type="entry name" value="FHA_DOMAIN"/>
    <property type="match status" value="1"/>
</dbReference>
<protein>
    <submittedName>
        <fullName evidence="2">Forkhead-associated protein</fullName>
    </submittedName>
</protein>
<dbReference type="CDD" id="cd00060">
    <property type="entry name" value="FHA"/>
    <property type="match status" value="1"/>
</dbReference>
<proteinExistence type="predicted"/>
<sequence length="319" mass="36717">MAYLIDEQKLEKIYLKSYHTIGRFKYNVDTLIDSPEISRHHAIIEHTQGNWLIRDVSTNGIWINDKKISKNLPYQLCLNDKIDFAAPGRSSFVVGDLSTDCQFLVSQSDSNKVIEIKDQLLLPNEQEASHIAYFDSMLNYWFLEDLFTNDRQVLIDGGLISIFNDQWQFYCSSPSTITKQLKNEVAQNIEYALSFNVSLDEENTHLTLNVASKTFDLGTRTHHYLLLLLARTRILDKQAGLEPELQGWMYREELTKALGIQMNHMNIMVHRAKKQLADACLDVCPEFAYMLESENGKVRINCNDITIVKGSKLETRISI</sequence>
<organism evidence="2 3">
    <name type="scientific">Pseudoalteromonas phenolica</name>
    <dbReference type="NCBI Taxonomy" id="161398"/>
    <lineage>
        <taxon>Bacteria</taxon>
        <taxon>Pseudomonadati</taxon>
        <taxon>Pseudomonadota</taxon>
        <taxon>Gammaproteobacteria</taxon>
        <taxon>Alteromonadales</taxon>
        <taxon>Pseudoalteromonadaceae</taxon>
        <taxon>Pseudoalteromonas</taxon>
    </lineage>
</organism>
<dbReference type="InterPro" id="IPR008984">
    <property type="entry name" value="SMAD_FHA_dom_sf"/>
</dbReference>
<accession>A0A0S2K2H3</accession>
<feature type="domain" description="FHA" evidence="1">
    <location>
        <begin position="19"/>
        <end position="68"/>
    </location>
</feature>
<dbReference type="PATRIC" id="fig|161398.10.peg.1937"/>
<evidence type="ECO:0000313" key="2">
    <source>
        <dbReference type="EMBL" id="ALO42409.1"/>
    </source>
</evidence>
<dbReference type="EMBL" id="CP013187">
    <property type="protein sequence ID" value="ALO42409.1"/>
    <property type="molecule type" value="Genomic_DNA"/>
</dbReference>
<keyword evidence="3" id="KW-1185">Reference proteome</keyword>
<dbReference type="OrthoDB" id="273564at2"/>
<dbReference type="KEGG" id="pphe:PP2015_1909"/>